<organism evidence="7 8">
    <name type="scientific">Chrysophaeum taylorii</name>
    <dbReference type="NCBI Taxonomy" id="2483200"/>
    <lineage>
        <taxon>Eukaryota</taxon>
        <taxon>Sar</taxon>
        <taxon>Stramenopiles</taxon>
        <taxon>Ochrophyta</taxon>
        <taxon>Pelagophyceae</taxon>
        <taxon>Pelagomonadales</taxon>
        <taxon>Pelagomonadaceae</taxon>
        <taxon>Chrysophaeum</taxon>
    </lineage>
</organism>
<dbReference type="AlphaFoldDB" id="A0AAD7U8C7"/>
<keyword evidence="4" id="KW-1133">Transmembrane helix</keyword>
<evidence type="ECO:0000259" key="6">
    <source>
        <dbReference type="Pfam" id="PF00496"/>
    </source>
</evidence>
<evidence type="ECO:0000256" key="2">
    <source>
        <dbReference type="ARBA" id="ARBA00022448"/>
    </source>
</evidence>
<evidence type="ECO:0000256" key="5">
    <source>
        <dbReference type="SAM" id="SignalP"/>
    </source>
</evidence>
<gene>
    <name evidence="7" type="ORF">CTAYLR_006385</name>
</gene>
<evidence type="ECO:0000313" key="7">
    <source>
        <dbReference type="EMBL" id="KAJ8599212.1"/>
    </source>
</evidence>
<protein>
    <recommendedName>
        <fullName evidence="6">Solute-binding protein family 5 domain-containing protein</fullName>
    </recommendedName>
</protein>
<evidence type="ECO:0000256" key="4">
    <source>
        <dbReference type="SAM" id="Phobius"/>
    </source>
</evidence>
<dbReference type="PANTHER" id="PTHR30290:SF9">
    <property type="entry name" value="OLIGOPEPTIDE-BINDING PROTEIN APPA"/>
    <property type="match status" value="1"/>
</dbReference>
<evidence type="ECO:0000313" key="8">
    <source>
        <dbReference type="Proteomes" id="UP001230188"/>
    </source>
</evidence>
<keyword evidence="2" id="KW-0813">Transport</keyword>
<reference evidence="7" key="1">
    <citation type="submission" date="2023-01" db="EMBL/GenBank/DDBJ databases">
        <title>Metagenome sequencing of chrysophaentin producing Chrysophaeum taylorii.</title>
        <authorList>
            <person name="Davison J."/>
            <person name="Bewley C."/>
        </authorList>
    </citation>
    <scope>NUCLEOTIDE SEQUENCE</scope>
    <source>
        <strain evidence="7">NIES-1699</strain>
    </source>
</reference>
<comment type="similarity">
    <text evidence="1">Belongs to the bacterial solute-binding protein 5 family.</text>
</comment>
<dbReference type="EMBL" id="JAQMWT010000578">
    <property type="protein sequence ID" value="KAJ8599212.1"/>
    <property type="molecule type" value="Genomic_DNA"/>
</dbReference>
<accession>A0AAD7U8C7</accession>
<keyword evidence="8" id="KW-1185">Reference proteome</keyword>
<dbReference type="GO" id="GO:1904680">
    <property type="term" value="F:peptide transmembrane transporter activity"/>
    <property type="evidence" value="ECO:0007669"/>
    <property type="project" value="TreeGrafter"/>
</dbReference>
<keyword evidence="3 5" id="KW-0732">Signal</keyword>
<dbReference type="Pfam" id="PF00496">
    <property type="entry name" value="SBP_bac_5"/>
    <property type="match status" value="1"/>
</dbReference>
<feature type="chain" id="PRO_5042163544" description="Solute-binding protein family 5 domain-containing protein" evidence="5">
    <location>
        <begin position="16"/>
        <end position="643"/>
    </location>
</feature>
<name>A0AAD7U8C7_9STRA</name>
<dbReference type="Gene3D" id="3.10.105.10">
    <property type="entry name" value="Dipeptide-binding Protein, Domain 3"/>
    <property type="match status" value="2"/>
</dbReference>
<proteinExistence type="inferred from homology"/>
<sequence>MSLTRLVLFAAAAWADDSGQCNTVELDFVVLEGEASHRAIEDDIRAALLEVGVTARARFLEKEEFNAAMVSGDYDLVFSETWGAPYDPHSYVASWTTPDEAHYSVLETHEPPLDPTTFASWVANVSSEVDPVERQETWTEILSAIHAAVLHLPLWGKRIPSVVGRRLEGYVSGPQQFDYPIASIRVAEGIKNVTIAPGAQTGLFQSVGRLDPHSYRPNEFFSNNWIYEGLVKYGPSGNIEASLATAWTTDIRDDGGETFRFTLREGVAFHDGSAFNCTAVELNFDHVFASPLRGPDWHGWYGLPGSLADWYCDGNDFVLETTEPYYPLLQELTYIRPMRILSPAAFVHGIYTSPETHNSCPASWGNVTGDDGSELTCVGTTAPLGTGPFRFVSRTVDDDDDDDVVLDREVVFASNPEYWGGEPDIEFVRVLYFETHAEVKEALLSGELDAVIGAGVLEPSDIQDLQYSEDFDVLHSEPTQNTVIIMNIDDIDIRKVVVHAVNKGPIIERELGGIEQPVSQLFPESAPYCDVDLVPKFDYDLEKALLLNCPDSQTTKKKNTKSKTATVYGILFAAAAVLAVVLVVAVCYMVRKERAGEPLFMPLTNPLIEDEVQLAPVKDPEAKDVGSTNSVEIEIFDGRDVNK</sequence>
<dbReference type="GO" id="GO:0015833">
    <property type="term" value="P:peptide transport"/>
    <property type="evidence" value="ECO:0007669"/>
    <property type="project" value="TreeGrafter"/>
</dbReference>
<keyword evidence="4" id="KW-0472">Membrane</keyword>
<comment type="caution">
    <text evidence="7">The sequence shown here is derived from an EMBL/GenBank/DDBJ whole genome shotgun (WGS) entry which is preliminary data.</text>
</comment>
<dbReference type="PANTHER" id="PTHR30290">
    <property type="entry name" value="PERIPLASMIC BINDING COMPONENT OF ABC TRANSPORTER"/>
    <property type="match status" value="1"/>
</dbReference>
<evidence type="ECO:0000256" key="1">
    <source>
        <dbReference type="ARBA" id="ARBA00005695"/>
    </source>
</evidence>
<evidence type="ECO:0000256" key="3">
    <source>
        <dbReference type="ARBA" id="ARBA00022729"/>
    </source>
</evidence>
<dbReference type="SUPFAM" id="SSF53850">
    <property type="entry name" value="Periplasmic binding protein-like II"/>
    <property type="match status" value="2"/>
</dbReference>
<feature type="transmembrane region" description="Helical" evidence="4">
    <location>
        <begin position="567"/>
        <end position="590"/>
    </location>
</feature>
<dbReference type="InterPro" id="IPR039424">
    <property type="entry name" value="SBP_5"/>
</dbReference>
<dbReference type="InterPro" id="IPR000914">
    <property type="entry name" value="SBP_5_dom"/>
</dbReference>
<feature type="signal peptide" evidence="5">
    <location>
        <begin position="1"/>
        <end position="15"/>
    </location>
</feature>
<keyword evidence="4" id="KW-0812">Transmembrane</keyword>
<feature type="domain" description="Solute-binding protein family 5" evidence="6">
    <location>
        <begin position="239"/>
        <end position="544"/>
    </location>
</feature>
<dbReference type="Proteomes" id="UP001230188">
    <property type="component" value="Unassembled WGS sequence"/>
</dbReference>
<dbReference type="Gene3D" id="3.40.190.10">
    <property type="entry name" value="Periplasmic binding protein-like II"/>
    <property type="match status" value="1"/>
</dbReference>